<proteinExistence type="inferred from homology"/>
<evidence type="ECO:0000313" key="3">
    <source>
        <dbReference type="EMBL" id="SHG65481.1"/>
    </source>
</evidence>
<evidence type="ECO:0000256" key="1">
    <source>
        <dbReference type="ARBA" id="ARBA00008710"/>
    </source>
</evidence>
<organism evidence="3 4">
    <name type="scientific">Jatrophihabitans endophyticus</name>
    <dbReference type="NCBI Taxonomy" id="1206085"/>
    <lineage>
        <taxon>Bacteria</taxon>
        <taxon>Bacillati</taxon>
        <taxon>Actinomycetota</taxon>
        <taxon>Actinomycetes</taxon>
        <taxon>Jatrophihabitantales</taxon>
        <taxon>Jatrophihabitantaceae</taxon>
        <taxon>Jatrophihabitans</taxon>
    </lineage>
</organism>
<protein>
    <submittedName>
        <fullName evidence="3">Deazaflavin-dependent oxidoreductase, nitroreductase family</fullName>
    </submittedName>
</protein>
<dbReference type="InterPro" id="IPR012349">
    <property type="entry name" value="Split_barrel_FMN-bd"/>
</dbReference>
<dbReference type="Gene3D" id="2.30.110.10">
    <property type="entry name" value="Electron Transport, Fmn-binding Protein, Chain A"/>
    <property type="match status" value="1"/>
</dbReference>
<dbReference type="PANTHER" id="PTHR39428">
    <property type="entry name" value="F420H(2)-DEPENDENT QUINONE REDUCTASE RV1261C"/>
    <property type="match status" value="1"/>
</dbReference>
<dbReference type="GO" id="GO:0070967">
    <property type="term" value="F:coenzyme F420 binding"/>
    <property type="evidence" value="ECO:0007669"/>
    <property type="project" value="TreeGrafter"/>
</dbReference>
<gene>
    <name evidence="3" type="ORF">SAMN05443575_2478</name>
</gene>
<dbReference type="EMBL" id="FQVU01000003">
    <property type="protein sequence ID" value="SHG65481.1"/>
    <property type="molecule type" value="Genomic_DNA"/>
</dbReference>
<dbReference type="STRING" id="1206085.SAMN05443575_2478"/>
<evidence type="ECO:0000313" key="4">
    <source>
        <dbReference type="Proteomes" id="UP000186132"/>
    </source>
</evidence>
<dbReference type="GO" id="GO:0005886">
    <property type="term" value="C:plasma membrane"/>
    <property type="evidence" value="ECO:0007669"/>
    <property type="project" value="TreeGrafter"/>
</dbReference>
<dbReference type="InterPro" id="IPR004378">
    <property type="entry name" value="F420H2_quin_Rdtase"/>
</dbReference>
<name>A0A1M5LKB1_9ACTN</name>
<dbReference type="GO" id="GO:0016491">
    <property type="term" value="F:oxidoreductase activity"/>
    <property type="evidence" value="ECO:0007669"/>
    <property type="project" value="InterPro"/>
</dbReference>
<dbReference type="Pfam" id="PF04075">
    <property type="entry name" value="F420H2_quin_red"/>
    <property type="match status" value="1"/>
</dbReference>
<keyword evidence="4" id="KW-1185">Reference proteome</keyword>
<dbReference type="PANTHER" id="PTHR39428:SF1">
    <property type="entry name" value="F420H(2)-DEPENDENT QUINONE REDUCTASE RV1261C"/>
    <property type="match status" value="1"/>
</dbReference>
<dbReference type="NCBIfam" id="TIGR00026">
    <property type="entry name" value="hi_GC_TIGR00026"/>
    <property type="match status" value="1"/>
</dbReference>
<dbReference type="AlphaFoldDB" id="A0A1M5LKB1"/>
<comment type="similarity">
    <text evidence="1">Belongs to the F420H(2)-dependent quinone reductase family.</text>
</comment>
<dbReference type="RefSeq" id="WP_073390621.1">
    <property type="nucleotide sequence ID" value="NZ_FQVU01000003.1"/>
</dbReference>
<accession>A0A1M5LKB1</accession>
<evidence type="ECO:0000256" key="2">
    <source>
        <dbReference type="ARBA" id="ARBA00049106"/>
    </source>
</evidence>
<reference evidence="3 4" key="1">
    <citation type="submission" date="2016-11" db="EMBL/GenBank/DDBJ databases">
        <authorList>
            <person name="Jaros S."/>
            <person name="Januszkiewicz K."/>
            <person name="Wedrychowicz H."/>
        </authorList>
    </citation>
    <scope>NUCLEOTIDE SEQUENCE [LARGE SCALE GENOMIC DNA]</scope>
    <source>
        <strain evidence="3 4">DSM 45627</strain>
    </source>
</reference>
<sequence length="144" mass="15436">MSDMNQRIIDEFHTKDGIVSGPFDGANIVLLHHTGRRSGTGYVAPVVWFAGPPGAIHVVASAAGAPTHPQWYENLVAAGRATVEVGRGDGVGGIDTHDVTVRELDGEERDRVYADIVRQAPFFGTYAEKTAGVRTIPVLELTRS</sequence>
<comment type="catalytic activity">
    <reaction evidence="2">
        <text>oxidized coenzyme F420-(gamma-L-Glu)(n) + a quinol + H(+) = reduced coenzyme F420-(gamma-L-Glu)(n) + a quinone</text>
        <dbReference type="Rhea" id="RHEA:39663"/>
        <dbReference type="Rhea" id="RHEA-COMP:12939"/>
        <dbReference type="Rhea" id="RHEA-COMP:14378"/>
        <dbReference type="ChEBI" id="CHEBI:15378"/>
        <dbReference type="ChEBI" id="CHEBI:24646"/>
        <dbReference type="ChEBI" id="CHEBI:132124"/>
        <dbReference type="ChEBI" id="CHEBI:133980"/>
        <dbReference type="ChEBI" id="CHEBI:139511"/>
    </reaction>
</comment>
<dbReference type="OrthoDB" id="8225825at2"/>
<dbReference type="Proteomes" id="UP000186132">
    <property type="component" value="Unassembled WGS sequence"/>
</dbReference>